<reference evidence="4" key="1">
    <citation type="submission" date="2016-11" db="UniProtKB">
        <authorList>
            <consortium name="WormBaseParasite"/>
        </authorList>
    </citation>
    <scope>IDENTIFICATION</scope>
</reference>
<feature type="transmembrane region" description="Helical" evidence="1">
    <location>
        <begin position="127"/>
        <end position="144"/>
    </location>
</feature>
<dbReference type="WBParaSite" id="L893_g3569.t1">
    <property type="protein sequence ID" value="L893_g3569.t1"/>
    <property type="gene ID" value="L893_g3569"/>
</dbReference>
<sequence length="219" mass="24934">MFHLGIADSCQLLAQTIAGIFTLCDTTFDVYVNKISGGILQLGWIASGPLTFLLAVNRLFSVWYPISSDTDTLSWPYKVVLFIAWVAGFLFFASYMTPYSAVLYFPDIFAWSYDDGPWSDAISQCELYGMFVLLTLCGVIYVIIFARMYRFRKNMNQSSRELRILVQAVIISGYTSSCLITWHTYQYFLPDTKMTQFALNLMNIINPAINPVLYLSLNP</sequence>
<feature type="transmembrane region" description="Helical" evidence="1">
    <location>
        <begin position="164"/>
        <end position="185"/>
    </location>
</feature>
<feature type="transmembrane region" description="Helical" evidence="1">
    <location>
        <begin position="77"/>
        <end position="96"/>
    </location>
</feature>
<proteinExistence type="predicted"/>
<protein>
    <submittedName>
        <fullName evidence="4">7TM_GPCR_Srx domain-containing protein</fullName>
    </submittedName>
</protein>
<dbReference type="Pfam" id="PF10328">
    <property type="entry name" value="7TM_GPCR_Srx"/>
    <property type="match status" value="1"/>
</dbReference>
<keyword evidence="1" id="KW-1133">Transmembrane helix</keyword>
<evidence type="ECO:0000259" key="2">
    <source>
        <dbReference type="Pfam" id="PF10328"/>
    </source>
</evidence>
<dbReference type="AlphaFoldDB" id="A0A1I8AAV3"/>
<dbReference type="SUPFAM" id="SSF81321">
    <property type="entry name" value="Family A G protein-coupled receptor-like"/>
    <property type="match status" value="1"/>
</dbReference>
<keyword evidence="1" id="KW-0472">Membrane</keyword>
<dbReference type="Proteomes" id="UP000095287">
    <property type="component" value="Unplaced"/>
</dbReference>
<dbReference type="PANTHER" id="PTHR23021">
    <property type="entry name" value="SERPENTINE RECEPTOR, CLASS T"/>
    <property type="match status" value="1"/>
</dbReference>
<evidence type="ECO:0000256" key="1">
    <source>
        <dbReference type="SAM" id="Phobius"/>
    </source>
</evidence>
<feature type="domain" description="7TM GPCR serpentine receptor class x (Srx)" evidence="2">
    <location>
        <begin position="29"/>
        <end position="170"/>
    </location>
</feature>
<keyword evidence="1" id="KW-0812">Transmembrane</keyword>
<dbReference type="InterPro" id="IPR019425">
    <property type="entry name" value="7TM_GPCR_serpentine_rcpt_Srt"/>
</dbReference>
<keyword evidence="3" id="KW-1185">Reference proteome</keyword>
<feature type="transmembrane region" description="Helical" evidence="1">
    <location>
        <begin position="38"/>
        <end position="56"/>
    </location>
</feature>
<name>A0A1I8AAV3_9BILA</name>
<accession>A0A1I8AAV3</accession>
<evidence type="ECO:0000313" key="4">
    <source>
        <dbReference type="WBParaSite" id="L893_g3569.t1"/>
    </source>
</evidence>
<evidence type="ECO:0000313" key="3">
    <source>
        <dbReference type="Proteomes" id="UP000095287"/>
    </source>
</evidence>
<dbReference type="CDD" id="cd00637">
    <property type="entry name" value="7tm_classA_rhodopsin-like"/>
    <property type="match status" value="1"/>
</dbReference>
<dbReference type="InterPro" id="IPR019430">
    <property type="entry name" value="7TM_GPCR_serpentine_rcpt_Srx"/>
</dbReference>
<organism evidence="3 4">
    <name type="scientific">Steinernema glaseri</name>
    <dbReference type="NCBI Taxonomy" id="37863"/>
    <lineage>
        <taxon>Eukaryota</taxon>
        <taxon>Metazoa</taxon>
        <taxon>Ecdysozoa</taxon>
        <taxon>Nematoda</taxon>
        <taxon>Chromadorea</taxon>
        <taxon>Rhabditida</taxon>
        <taxon>Tylenchina</taxon>
        <taxon>Panagrolaimomorpha</taxon>
        <taxon>Strongyloidoidea</taxon>
        <taxon>Steinernematidae</taxon>
        <taxon>Steinernema</taxon>
    </lineage>
</organism>
<dbReference type="Gene3D" id="1.20.1070.10">
    <property type="entry name" value="Rhodopsin 7-helix transmembrane proteins"/>
    <property type="match status" value="1"/>
</dbReference>
<feature type="transmembrane region" description="Helical" evidence="1">
    <location>
        <begin position="197"/>
        <end position="217"/>
    </location>
</feature>